<dbReference type="AlphaFoldDB" id="A0A8J3B3A1"/>
<dbReference type="Proteomes" id="UP000627205">
    <property type="component" value="Unassembled WGS sequence"/>
</dbReference>
<feature type="signal peptide" evidence="4">
    <location>
        <begin position="1"/>
        <end position="23"/>
    </location>
</feature>
<feature type="domain" description="Polypeptide-transport-associated ShlB-type" evidence="6">
    <location>
        <begin position="77"/>
        <end position="150"/>
    </location>
</feature>
<dbReference type="Pfam" id="PF03865">
    <property type="entry name" value="ShlB"/>
    <property type="match status" value="1"/>
</dbReference>
<dbReference type="InterPro" id="IPR051544">
    <property type="entry name" value="TPS_OM_transporter"/>
</dbReference>
<accession>A0A8J3B3A1</accession>
<keyword evidence="1" id="KW-0472">Membrane</keyword>
<evidence type="ECO:0000256" key="3">
    <source>
        <dbReference type="ARBA" id="ARBA00023237"/>
    </source>
</evidence>
<gene>
    <name evidence="7" type="ORF">GCM10011430_11730</name>
</gene>
<evidence type="ECO:0008006" key="9">
    <source>
        <dbReference type="Google" id="ProtNLM"/>
    </source>
</evidence>
<dbReference type="GO" id="GO:0098046">
    <property type="term" value="C:type V protein secretion system complex"/>
    <property type="evidence" value="ECO:0007669"/>
    <property type="project" value="TreeGrafter"/>
</dbReference>
<name>A0A8J3B3A1_9BURK</name>
<keyword evidence="4" id="KW-0732">Signal</keyword>
<evidence type="ECO:0000256" key="1">
    <source>
        <dbReference type="ARBA" id="ARBA00022452"/>
    </source>
</evidence>
<feature type="domain" description="Haemolysin activator HlyB C-terminal" evidence="5">
    <location>
        <begin position="223"/>
        <end position="524"/>
    </location>
</feature>
<keyword evidence="3" id="KW-0998">Cell outer membrane</keyword>
<keyword evidence="8" id="KW-1185">Reference proteome</keyword>
<sequence length="563" mass="61530">MQHCIKGWIAICAGAAFSQSAFIADTLAADARSPGQGNPLDTLPKLEAAPAQPVVTDIQTPGQDPAMQRLLNSRITPSRFRIAGVHALPFDVVAAEFAGLTNREVTVAELLHAAEKVSYLYREKGYPLSFAFVPDQSFKDNVVLINVVEGYVDTVKIHGNVGASETRLRKIAEQLKTDRPLTQKSFDRITGILGLQPGMRIKATVKPPLSTDGASEMVLDVHRTPIAAAVGIDSSTGNLRGVLNVSTNALSPLGEQISASTLAPRGPSKEEYYSVNYAQPIRYQGMLLQVNLSHYEAQPKNRDLVPLQFDERYQTETQRVSANLSYPLILTQSRTLTINGGIYAVKNSTRYTRSVPSAQPVIEQRADIRAVSIELNGAEAMKQTTAQWSLGLFQGIDGMGADRLNSDVDLDFTRLRGSFSLSRQLTEQVGAVFSGMAQYSDDVLALSEQLGFGGRLFGLAYPAGEIAGDKGWGFSLEFNRAFAYDGTYLKQIQPYVMADAARVYVNNYTLSHDEIASLGFGVRFTDQEHYSLDLSIAQPVGEIPVNASRRSPRLNLSYAYQFE</sequence>
<proteinExistence type="predicted"/>
<comment type="caution">
    <text evidence="7">The sequence shown here is derived from an EMBL/GenBank/DDBJ whole genome shotgun (WGS) entry which is preliminary data.</text>
</comment>
<keyword evidence="1" id="KW-1134">Transmembrane beta strand</keyword>
<evidence type="ECO:0000256" key="4">
    <source>
        <dbReference type="SAM" id="SignalP"/>
    </source>
</evidence>
<evidence type="ECO:0000256" key="2">
    <source>
        <dbReference type="ARBA" id="ARBA00022692"/>
    </source>
</evidence>
<dbReference type="EMBL" id="BMDP01000002">
    <property type="protein sequence ID" value="GGI53999.1"/>
    <property type="molecule type" value="Genomic_DNA"/>
</dbReference>
<dbReference type="InterPro" id="IPR005565">
    <property type="entry name" value="Hemolysn_activator_HlyB_C"/>
</dbReference>
<dbReference type="Pfam" id="PF08479">
    <property type="entry name" value="POTRA_2"/>
    <property type="match status" value="1"/>
</dbReference>
<dbReference type="InterPro" id="IPR013686">
    <property type="entry name" value="Polypept-transport_assoc_ShlB"/>
</dbReference>
<dbReference type="GO" id="GO:0008320">
    <property type="term" value="F:protein transmembrane transporter activity"/>
    <property type="evidence" value="ECO:0007669"/>
    <property type="project" value="TreeGrafter"/>
</dbReference>
<keyword evidence="2" id="KW-0812">Transmembrane</keyword>
<dbReference type="PANTHER" id="PTHR34597:SF6">
    <property type="entry name" value="BLR6126 PROTEIN"/>
    <property type="match status" value="1"/>
</dbReference>
<organism evidence="7 8">
    <name type="scientific">Oxalicibacterium solurbis</name>
    <dbReference type="NCBI Taxonomy" id="69280"/>
    <lineage>
        <taxon>Bacteria</taxon>
        <taxon>Pseudomonadati</taxon>
        <taxon>Pseudomonadota</taxon>
        <taxon>Betaproteobacteria</taxon>
        <taxon>Burkholderiales</taxon>
        <taxon>Oxalobacteraceae</taxon>
        <taxon>Oxalicibacterium</taxon>
    </lineage>
</organism>
<evidence type="ECO:0000313" key="8">
    <source>
        <dbReference type="Proteomes" id="UP000627205"/>
    </source>
</evidence>
<dbReference type="Gene3D" id="3.10.20.310">
    <property type="entry name" value="membrane protein fhac"/>
    <property type="match status" value="1"/>
</dbReference>
<reference evidence="7" key="1">
    <citation type="journal article" date="2014" name="Int. J. Syst. Evol. Microbiol.">
        <title>Complete genome sequence of Corynebacterium casei LMG S-19264T (=DSM 44701T), isolated from a smear-ripened cheese.</title>
        <authorList>
            <consortium name="US DOE Joint Genome Institute (JGI-PGF)"/>
            <person name="Walter F."/>
            <person name="Albersmeier A."/>
            <person name="Kalinowski J."/>
            <person name="Ruckert C."/>
        </authorList>
    </citation>
    <scope>NUCLEOTIDE SEQUENCE</scope>
    <source>
        <strain evidence="7">CCM 7664</strain>
    </source>
</reference>
<reference evidence="7" key="2">
    <citation type="submission" date="2020-09" db="EMBL/GenBank/DDBJ databases">
        <authorList>
            <person name="Sun Q."/>
            <person name="Sedlacek I."/>
        </authorList>
    </citation>
    <scope>NUCLEOTIDE SEQUENCE</scope>
    <source>
        <strain evidence="7">CCM 7664</strain>
    </source>
</reference>
<evidence type="ECO:0000259" key="6">
    <source>
        <dbReference type="Pfam" id="PF08479"/>
    </source>
</evidence>
<dbReference type="Gene3D" id="2.40.160.50">
    <property type="entry name" value="membrane protein fhac: a member of the omp85/tpsb transporter family"/>
    <property type="match status" value="1"/>
</dbReference>
<evidence type="ECO:0000259" key="5">
    <source>
        <dbReference type="Pfam" id="PF03865"/>
    </source>
</evidence>
<dbReference type="RefSeq" id="WP_188420106.1">
    <property type="nucleotide sequence ID" value="NZ_BMDP01000002.1"/>
</dbReference>
<protein>
    <recommendedName>
        <fullName evidence="9">ShlB/FhaC/HecB family hemolysin secretion/activation protein</fullName>
    </recommendedName>
</protein>
<dbReference type="GO" id="GO:0046819">
    <property type="term" value="P:protein secretion by the type V secretion system"/>
    <property type="evidence" value="ECO:0007669"/>
    <property type="project" value="TreeGrafter"/>
</dbReference>
<dbReference type="PANTHER" id="PTHR34597">
    <property type="entry name" value="SLR1661 PROTEIN"/>
    <property type="match status" value="1"/>
</dbReference>
<evidence type="ECO:0000313" key="7">
    <source>
        <dbReference type="EMBL" id="GGI53999.1"/>
    </source>
</evidence>
<feature type="chain" id="PRO_5035202976" description="ShlB/FhaC/HecB family hemolysin secretion/activation protein" evidence="4">
    <location>
        <begin position="24"/>
        <end position="563"/>
    </location>
</feature>